<organism evidence="1 2">
    <name type="scientific">Candidatus Woesebacteria bacterium GW2011_GWA1_40_43</name>
    <dbReference type="NCBI Taxonomy" id="1618553"/>
    <lineage>
        <taxon>Bacteria</taxon>
        <taxon>Candidatus Woeseibacteriota</taxon>
    </lineage>
</organism>
<dbReference type="InterPro" id="IPR027417">
    <property type="entry name" value="P-loop_NTPase"/>
</dbReference>
<dbReference type="AlphaFoldDB" id="A0A0G0VN54"/>
<comment type="caution">
    <text evidence="1">The sequence shown here is derived from an EMBL/GenBank/DDBJ whole genome shotgun (WGS) entry which is preliminary data.</text>
</comment>
<accession>A0A0G0VN54</accession>
<dbReference type="Gene3D" id="3.40.50.300">
    <property type="entry name" value="P-loop containing nucleotide triphosphate hydrolases"/>
    <property type="match status" value="1"/>
</dbReference>
<evidence type="ECO:0008006" key="3">
    <source>
        <dbReference type="Google" id="ProtNLM"/>
    </source>
</evidence>
<gene>
    <name evidence="1" type="ORF">UU02_C0011G0004</name>
</gene>
<name>A0A0G0VN54_9BACT</name>
<reference evidence="1 2" key="1">
    <citation type="journal article" date="2015" name="Nature">
        <title>rRNA introns, odd ribosomes, and small enigmatic genomes across a large radiation of phyla.</title>
        <authorList>
            <person name="Brown C.T."/>
            <person name="Hug L.A."/>
            <person name="Thomas B.C."/>
            <person name="Sharon I."/>
            <person name="Castelle C.J."/>
            <person name="Singh A."/>
            <person name="Wilkins M.J."/>
            <person name="Williams K.H."/>
            <person name="Banfield J.F."/>
        </authorList>
    </citation>
    <scope>NUCLEOTIDE SEQUENCE [LARGE SCALE GENOMIC DNA]</scope>
</reference>
<proteinExistence type="predicted"/>
<dbReference type="Proteomes" id="UP000034293">
    <property type="component" value="Unassembled WGS sequence"/>
</dbReference>
<evidence type="ECO:0000313" key="2">
    <source>
        <dbReference type="Proteomes" id="UP000034293"/>
    </source>
</evidence>
<dbReference type="SUPFAM" id="SSF53795">
    <property type="entry name" value="PEP carboxykinase-like"/>
    <property type="match status" value="1"/>
</dbReference>
<protein>
    <recommendedName>
        <fullName evidence="3">HPr kinase</fullName>
    </recommendedName>
</protein>
<evidence type="ECO:0000313" key="1">
    <source>
        <dbReference type="EMBL" id="KKR64192.1"/>
    </source>
</evidence>
<sequence>MPEREGLIGNKDKEKFAQAGFKGNLQTPEGSVNLFTEFDDRKVDLLTNIADLSGIVPGLIVGQSKVENSASLILIESDTKSLRFDEETTSVILMGSKDDFIDGQAVLWTSYWLMEAQRQEKSLFTLHSSALTIDGKGVLLLGHSGAGKTSVMLDLCRKYNGQVVSNDLTVVSHNSASGDINLINGTKDLRLRLSTVLRNFPDLADLFHGTNGSAWEDKISVNPEQIGLVSALEPNKLDAIFEIHLDSKEQDPLLVEKDDGIPFLYRLYEDMSRIVRGSAISVFSKEAKFLGYMPSLDTEDKHNRRVDCINQMVKKSGIMSVSGGNLGQVSKTIHDILNAS</sequence>
<dbReference type="EMBL" id="LBZA01000011">
    <property type="protein sequence ID" value="KKR64192.1"/>
    <property type="molecule type" value="Genomic_DNA"/>
</dbReference>